<proteinExistence type="predicted"/>
<dbReference type="EMBL" id="JBHMAA010000008">
    <property type="protein sequence ID" value="MFB9948401.1"/>
    <property type="molecule type" value="Genomic_DNA"/>
</dbReference>
<dbReference type="Gene3D" id="1.10.40.30">
    <property type="entry name" value="Fumarase/aspartase (C-terminal domain)"/>
    <property type="match status" value="1"/>
</dbReference>
<organism evidence="1 2">
    <name type="scientific">Rhizobium puerariae</name>
    <dbReference type="NCBI Taxonomy" id="1585791"/>
    <lineage>
        <taxon>Bacteria</taxon>
        <taxon>Pseudomonadati</taxon>
        <taxon>Pseudomonadota</taxon>
        <taxon>Alphaproteobacteria</taxon>
        <taxon>Hyphomicrobiales</taxon>
        <taxon>Rhizobiaceae</taxon>
        <taxon>Rhizobium/Agrobacterium group</taxon>
        <taxon>Rhizobium</taxon>
    </lineage>
</organism>
<sequence>MTFTPIRASVSDGPSFLFEDKFRAVQPCDHLGRRDPEITNGLIVSEAAMMQISGRIGRHRAHHMLHGAAQRSVMEGTPFTRAIAEHPDMAGFAMVDRDTAGCRRSRIARGQACRQALT</sequence>
<comment type="caution">
    <text evidence="1">The sequence shown here is derived from an EMBL/GenBank/DDBJ whole genome shotgun (WGS) entry which is preliminary data.</text>
</comment>
<name>A0ABV6ACR0_9HYPH</name>
<dbReference type="RefSeq" id="WP_377257642.1">
    <property type="nucleotide sequence ID" value="NZ_JBHMAA010000008.1"/>
</dbReference>
<protein>
    <submittedName>
        <fullName evidence="1">Uncharacterized protein</fullName>
    </submittedName>
</protein>
<reference evidence="1 2" key="1">
    <citation type="submission" date="2024-09" db="EMBL/GenBank/DDBJ databases">
        <authorList>
            <person name="Sun Q."/>
            <person name="Mori K."/>
        </authorList>
    </citation>
    <scope>NUCLEOTIDE SEQUENCE [LARGE SCALE GENOMIC DNA]</scope>
    <source>
        <strain evidence="1 2">TBRC 4938</strain>
    </source>
</reference>
<gene>
    <name evidence="1" type="ORF">ACFFP0_06040</name>
</gene>
<evidence type="ECO:0000313" key="1">
    <source>
        <dbReference type="EMBL" id="MFB9948401.1"/>
    </source>
</evidence>
<evidence type="ECO:0000313" key="2">
    <source>
        <dbReference type="Proteomes" id="UP001589692"/>
    </source>
</evidence>
<accession>A0ABV6ACR0</accession>
<dbReference type="Proteomes" id="UP001589692">
    <property type="component" value="Unassembled WGS sequence"/>
</dbReference>
<keyword evidence="2" id="KW-1185">Reference proteome</keyword>